<gene>
    <name evidence="2" type="ORF">SLEP1_g16064</name>
</gene>
<name>A0AAV5IVL4_9ROSI</name>
<dbReference type="EMBL" id="BPVZ01000021">
    <property type="protein sequence ID" value="GKV03821.1"/>
    <property type="molecule type" value="Genomic_DNA"/>
</dbReference>
<keyword evidence="3" id="KW-1185">Reference proteome</keyword>
<comment type="similarity">
    <text evidence="1">Belongs to the IST1 family.</text>
</comment>
<dbReference type="Proteomes" id="UP001054252">
    <property type="component" value="Unassembled WGS sequence"/>
</dbReference>
<dbReference type="PANTHER" id="PTHR12161:SF44">
    <property type="entry name" value="REGULATOR OF VPS4 ACTIVITY IN THE MVB PATHWAY PROTEIN"/>
    <property type="match status" value="1"/>
</dbReference>
<evidence type="ECO:0000313" key="2">
    <source>
        <dbReference type="EMBL" id="GKV03821.1"/>
    </source>
</evidence>
<organism evidence="2 3">
    <name type="scientific">Rubroshorea leprosula</name>
    <dbReference type="NCBI Taxonomy" id="152421"/>
    <lineage>
        <taxon>Eukaryota</taxon>
        <taxon>Viridiplantae</taxon>
        <taxon>Streptophyta</taxon>
        <taxon>Embryophyta</taxon>
        <taxon>Tracheophyta</taxon>
        <taxon>Spermatophyta</taxon>
        <taxon>Magnoliopsida</taxon>
        <taxon>eudicotyledons</taxon>
        <taxon>Gunneridae</taxon>
        <taxon>Pentapetalae</taxon>
        <taxon>rosids</taxon>
        <taxon>malvids</taxon>
        <taxon>Malvales</taxon>
        <taxon>Dipterocarpaceae</taxon>
        <taxon>Rubroshorea</taxon>
    </lineage>
</organism>
<dbReference type="GO" id="GO:0015031">
    <property type="term" value="P:protein transport"/>
    <property type="evidence" value="ECO:0007669"/>
    <property type="project" value="InterPro"/>
</dbReference>
<dbReference type="PANTHER" id="PTHR12161">
    <property type="entry name" value="IST1 FAMILY MEMBER"/>
    <property type="match status" value="1"/>
</dbReference>
<reference evidence="2 3" key="1">
    <citation type="journal article" date="2021" name="Commun. Biol.">
        <title>The genome of Shorea leprosula (Dipterocarpaceae) highlights the ecological relevance of drought in aseasonal tropical rainforests.</title>
        <authorList>
            <person name="Ng K.K.S."/>
            <person name="Kobayashi M.J."/>
            <person name="Fawcett J.A."/>
            <person name="Hatakeyama M."/>
            <person name="Paape T."/>
            <person name="Ng C.H."/>
            <person name="Ang C.C."/>
            <person name="Tnah L.H."/>
            <person name="Lee C.T."/>
            <person name="Nishiyama T."/>
            <person name="Sese J."/>
            <person name="O'Brien M.J."/>
            <person name="Copetti D."/>
            <person name="Mohd Noor M.I."/>
            <person name="Ong R.C."/>
            <person name="Putra M."/>
            <person name="Sireger I.Z."/>
            <person name="Indrioko S."/>
            <person name="Kosugi Y."/>
            <person name="Izuno A."/>
            <person name="Isagi Y."/>
            <person name="Lee S.L."/>
            <person name="Shimizu K.K."/>
        </authorList>
    </citation>
    <scope>NUCLEOTIDE SEQUENCE [LARGE SCALE GENOMIC DNA]</scope>
    <source>
        <strain evidence="2">214</strain>
    </source>
</reference>
<dbReference type="AlphaFoldDB" id="A0AAV5IVL4"/>
<protein>
    <submittedName>
        <fullName evidence="2">Uncharacterized protein</fullName>
    </submittedName>
</protein>
<proteinExistence type="inferred from homology"/>
<dbReference type="InterPro" id="IPR042277">
    <property type="entry name" value="IST1-like"/>
</dbReference>
<dbReference type="InterPro" id="IPR005061">
    <property type="entry name" value="Ist1"/>
</dbReference>
<evidence type="ECO:0000256" key="1">
    <source>
        <dbReference type="ARBA" id="ARBA00005536"/>
    </source>
</evidence>
<evidence type="ECO:0000313" key="3">
    <source>
        <dbReference type="Proteomes" id="UP001054252"/>
    </source>
</evidence>
<dbReference type="Gene3D" id="1.20.1260.60">
    <property type="entry name" value="Vacuolar protein sorting-associated protein Ist1"/>
    <property type="match status" value="1"/>
</dbReference>
<dbReference type="Pfam" id="PF03398">
    <property type="entry name" value="Ist1"/>
    <property type="match status" value="1"/>
</dbReference>
<accession>A0AAV5IVL4</accession>
<comment type="caution">
    <text evidence="2">The sequence shown here is derived from an EMBL/GenBank/DDBJ whole genome shotgun (WGS) entry which is preliminary data.</text>
</comment>
<sequence length="61" mass="7463">MVKQLREDVTELIKLGYEESAFNRVEQIFKDEKIMPVYDILDHYCEFLTLDLSYIRRNKYV</sequence>